<sequence>MKKTLCILTIGQSPRADMIPAITQFLPKNLRLIEKGILDDLSTSEIEALAPVDRKKTLVSRLRDGSSVTLGKQFVISALQRLIDECQMEDIDTILLACTGKFDLFDSAIPIVYPDYLLSHVVKGLFKEGELGIVVPLLEQSQSITEKWDDAGFTCSVLASSPYDFKSENLINVAKEMDKLPVTAIVLDCMGYTDEMKKIMVEYTTKPVLVARNVVFSSLAEML</sequence>
<proteinExistence type="predicted"/>
<dbReference type="EMBL" id="JBEPME010000001">
    <property type="protein sequence ID" value="MET3655457.1"/>
    <property type="molecule type" value="Genomic_DNA"/>
</dbReference>
<dbReference type="Pfam" id="PF07302">
    <property type="entry name" value="AroM"/>
    <property type="match status" value="1"/>
</dbReference>
<name>A0ABV2K3P7_SPOPS</name>
<reference evidence="1 2" key="1">
    <citation type="submission" date="2024-06" db="EMBL/GenBank/DDBJ databases">
        <title>Sorghum-associated microbial communities from plants grown in Nebraska, USA.</title>
        <authorList>
            <person name="Schachtman D."/>
        </authorList>
    </citation>
    <scope>NUCLEOTIDE SEQUENCE [LARGE SCALE GENOMIC DNA]</scope>
    <source>
        <strain evidence="1 2">1288</strain>
    </source>
</reference>
<accession>A0ABV2K3P7</accession>
<comment type="caution">
    <text evidence="1">The sequence shown here is derived from an EMBL/GenBank/DDBJ whole genome shotgun (WGS) entry which is preliminary data.</text>
</comment>
<keyword evidence="2" id="KW-1185">Reference proteome</keyword>
<evidence type="ECO:0000313" key="2">
    <source>
        <dbReference type="Proteomes" id="UP001549104"/>
    </source>
</evidence>
<organism evidence="1 2">
    <name type="scientific">Sporosarcina psychrophila</name>
    <name type="common">Bacillus psychrophilus</name>
    <dbReference type="NCBI Taxonomy" id="1476"/>
    <lineage>
        <taxon>Bacteria</taxon>
        <taxon>Bacillati</taxon>
        <taxon>Bacillota</taxon>
        <taxon>Bacilli</taxon>
        <taxon>Bacillales</taxon>
        <taxon>Caryophanaceae</taxon>
        <taxon>Sporosarcina</taxon>
    </lineage>
</organism>
<dbReference type="InterPro" id="IPR010843">
    <property type="entry name" value="Uncharacterised_AroM"/>
</dbReference>
<gene>
    <name evidence="1" type="ORF">ABIC55_000541</name>
</gene>
<evidence type="ECO:0000313" key="1">
    <source>
        <dbReference type="EMBL" id="MET3655457.1"/>
    </source>
</evidence>
<dbReference type="RefSeq" id="WP_354312057.1">
    <property type="nucleotide sequence ID" value="NZ_JBEPME010000001.1"/>
</dbReference>
<dbReference type="Proteomes" id="UP001549104">
    <property type="component" value="Unassembled WGS sequence"/>
</dbReference>
<protein>
    <submittedName>
        <fullName evidence="1">Protein AroM</fullName>
    </submittedName>
</protein>